<dbReference type="EMBL" id="CM029040">
    <property type="protein sequence ID" value="KAG2638271.1"/>
    <property type="molecule type" value="Genomic_DNA"/>
</dbReference>
<dbReference type="InterPro" id="IPR044169">
    <property type="entry name" value="PI21"/>
</dbReference>
<dbReference type="SUPFAM" id="SSF55008">
    <property type="entry name" value="HMA, heavy metal-associated domain"/>
    <property type="match status" value="1"/>
</dbReference>
<dbReference type="GO" id="GO:1900150">
    <property type="term" value="P:regulation of defense response to fungus"/>
    <property type="evidence" value="ECO:0007669"/>
    <property type="project" value="InterPro"/>
</dbReference>
<evidence type="ECO:0000259" key="2">
    <source>
        <dbReference type="PROSITE" id="PS50846"/>
    </source>
</evidence>
<feature type="domain" description="HMA" evidence="2">
    <location>
        <begin position="5"/>
        <end position="72"/>
    </location>
</feature>
<accession>A0A8T0VN55</accession>
<dbReference type="PROSITE" id="PS50846">
    <property type="entry name" value="HMA_2"/>
    <property type="match status" value="1"/>
</dbReference>
<reference evidence="3" key="1">
    <citation type="submission" date="2020-05" db="EMBL/GenBank/DDBJ databases">
        <title>WGS assembly of Panicum virgatum.</title>
        <authorList>
            <person name="Lovell J.T."/>
            <person name="Jenkins J."/>
            <person name="Shu S."/>
            <person name="Juenger T.E."/>
            <person name="Schmutz J."/>
        </authorList>
    </citation>
    <scope>NUCLEOTIDE SEQUENCE</scope>
    <source>
        <strain evidence="3">AP13</strain>
    </source>
</reference>
<organism evidence="3 4">
    <name type="scientific">Panicum virgatum</name>
    <name type="common">Blackwell switchgrass</name>
    <dbReference type="NCBI Taxonomy" id="38727"/>
    <lineage>
        <taxon>Eukaryota</taxon>
        <taxon>Viridiplantae</taxon>
        <taxon>Streptophyta</taxon>
        <taxon>Embryophyta</taxon>
        <taxon>Tracheophyta</taxon>
        <taxon>Spermatophyta</taxon>
        <taxon>Magnoliopsida</taxon>
        <taxon>Liliopsida</taxon>
        <taxon>Poales</taxon>
        <taxon>Poaceae</taxon>
        <taxon>PACMAD clade</taxon>
        <taxon>Panicoideae</taxon>
        <taxon>Panicodae</taxon>
        <taxon>Paniceae</taxon>
        <taxon>Panicinae</taxon>
        <taxon>Panicum</taxon>
        <taxon>Panicum sect. Hiantes</taxon>
    </lineage>
</organism>
<dbReference type="AlphaFoldDB" id="A0A8T0VN55"/>
<dbReference type="PANTHER" id="PTHR47488:SF5">
    <property type="entry name" value="HMA DOMAIN-CONTAINING PROTEIN"/>
    <property type="match status" value="1"/>
</dbReference>
<comment type="caution">
    <text evidence="3">The sequence shown here is derived from an EMBL/GenBank/DDBJ whole genome shotgun (WGS) entry which is preliminary data.</text>
</comment>
<dbReference type="Proteomes" id="UP000823388">
    <property type="component" value="Chromosome 2N"/>
</dbReference>
<evidence type="ECO:0000313" key="4">
    <source>
        <dbReference type="Proteomes" id="UP000823388"/>
    </source>
</evidence>
<feature type="compositionally biased region" description="Low complexity" evidence="1">
    <location>
        <begin position="154"/>
        <end position="171"/>
    </location>
</feature>
<protein>
    <recommendedName>
        <fullName evidence="2">HMA domain-containing protein</fullName>
    </recommendedName>
</protein>
<feature type="compositionally biased region" description="Basic and acidic residues" evidence="1">
    <location>
        <begin position="76"/>
        <end position="153"/>
    </location>
</feature>
<dbReference type="InterPro" id="IPR006121">
    <property type="entry name" value="HMA_dom"/>
</dbReference>
<dbReference type="Gene3D" id="3.30.70.100">
    <property type="match status" value="1"/>
</dbReference>
<keyword evidence="4" id="KW-1185">Reference proteome</keyword>
<dbReference type="InterPro" id="IPR036163">
    <property type="entry name" value="HMA_dom_sf"/>
</dbReference>
<gene>
    <name evidence="3" type="ORF">PVAP13_2NG582400</name>
</gene>
<sequence>MADKISTIVLKVDLECERCYKKIRRVLCKIQDEMNIKTISFDEKSNAVTISGPFDAEKVCKKLCCKAGRVIKEMDVKGKEKDAKAKDGGGDKAKAAGKPAEKEAGKPEKAKEGKEGAKAEKKEGKGDKEPKPDKAEKGGKDEKAEAKKVKFDLADAPPAADAKPGKAMAMPPKADLGPLLEKMMAAKAGPEAPPAMVPGAAQGVAVPSIWPAPAGSVSGYGYNPGYDAPSYYGGGYGAYGCGCGGYNGQGWYYGGGGARQPYYGQQQPCCEDPNAGCSVM</sequence>
<evidence type="ECO:0000256" key="1">
    <source>
        <dbReference type="SAM" id="MobiDB-lite"/>
    </source>
</evidence>
<dbReference type="GO" id="GO:0046872">
    <property type="term" value="F:metal ion binding"/>
    <property type="evidence" value="ECO:0007669"/>
    <property type="project" value="InterPro"/>
</dbReference>
<proteinExistence type="predicted"/>
<feature type="region of interest" description="Disordered" evidence="1">
    <location>
        <begin position="76"/>
        <end position="171"/>
    </location>
</feature>
<name>A0A8T0VN55_PANVG</name>
<dbReference type="PANTHER" id="PTHR47488">
    <property type="entry name" value="HEAVY METAL TRANSPORT/DETOXIFICATION SUPERFAMILY PROTEIN"/>
    <property type="match status" value="1"/>
</dbReference>
<evidence type="ECO:0000313" key="3">
    <source>
        <dbReference type="EMBL" id="KAG2638271.1"/>
    </source>
</evidence>